<feature type="coiled-coil region" evidence="5">
    <location>
        <begin position="808"/>
        <end position="835"/>
    </location>
</feature>
<dbReference type="EC" id="3.4.-.-" evidence="7"/>
<proteinExistence type="inferred from homology"/>
<evidence type="ECO:0000259" key="6">
    <source>
        <dbReference type="PROSITE" id="PS51935"/>
    </source>
</evidence>
<dbReference type="Gene3D" id="3.90.1720.10">
    <property type="entry name" value="endopeptidase domain like (from Nostoc punctiforme)"/>
    <property type="match status" value="1"/>
</dbReference>
<evidence type="ECO:0000256" key="1">
    <source>
        <dbReference type="ARBA" id="ARBA00007074"/>
    </source>
</evidence>
<dbReference type="InterPro" id="IPR000064">
    <property type="entry name" value="NLP_P60_dom"/>
</dbReference>
<dbReference type="InterPro" id="IPR007119">
    <property type="entry name" value="Phage_tail_spike_N"/>
</dbReference>
<dbReference type="NCBIfam" id="TIGR01665">
    <property type="entry name" value="put_anti_recept"/>
    <property type="match status" value="1"/>
</dbReference>
<dbReference type="InterPro" id="IPR051794">
    <property type="entry name" value="PG_Endopeptidase_C40"/>
</dbReference>
<feature type="domain" description="NlpC/P60" evidence="6">
    <location>
        <begin position="677"/>
        <end position="806"/>
    </location>
</feature>
<organism evidence="7 8">
    <name type="scientific">Clostridium disporicum</name>
    <dbReference type="NCBI Taxonomy" id="84024"/>
    <lineage>
        <taxon>Bacteria</taxon>
        <taxon>Bacillati</taxon>
        <taxon>Bacillota</taxon>
        <taxon>Clostridia</taxon>
        <taxon>Eubacteriales</taxon>
        <taxon>Clostridiaceae</taxon>
        <taxon>Clostridium</taxon>
    </lineage>
</organism>
<evidence type="ECO:0000313" key="7">
    <source>
        <dbReference type="EMBL" id="CUO20583.1"/>
    </source>
</evidence>
<name>A0A174D559_9CLOT</name>
<evidence type="ECO:0000256" key="5">
    <source>
        <dbReference type="SAM" id="Coils"/>
    </source>
</evidence>
<evidence type="ECO:0000256" key="2">
    <source>
        <dbReference type="ARBA" id="ARBA00022670"/>
    </source>
</evidence>
<keyword evidence="4" id="KW-0788">Thiol protease</keyword>
<protein>
    <submittedName>
        <fullName evidence="7">Phage structural protein</fullName>
        <ecNumber evidence="7">3.4.-.-</ecNumber>
    </submittedName>
</protein>
<dbReference type="Pfam" id="PF06605">
    <property type="entry name" value="Prophage_tail"/>
    <property type="match status" value="1"/>
</dbReference>
<dbReference type="AlphaFoldDB" id="A0A174D559"/>
<dbReference type="SUPFAM" id="SSF54001">
    <property type="entry name" value="Cysteine proteinases"/>
    <property type="match status" value="1"/>
</dbReference>
<dbReference type="Proteomes" id="UP000095558">
    <property type="component" value="Unassembled WGS sequence"/>
</dbReference>
<dbReference type="PANTHER" id="PTHR47359">
    <property type="entry name" value="PEPTIDOGLYCAN DL-ENDOPEPTIDASE CWLO"/>
    <property type="match status" value="1"/>
</dbReference>
<reference evidence="7 8" key="1">
    <citation type="submission" date="2015-09" db="EMBL/GenBank/DDBJ databases">
        <authorList>
            <consortium name="Pathogen Informatics"/>
        </authorList>
    </citation>
    <scope>NUCLEOTIDE SEQUENCE [LARGE SCALE GENOMIC DNA]</scope>
    <source>
        <strain evidence="7 8">2789STDY5834855</strain>
    </source>
</reference>
<evidence type="ECO:0000256" key="3">
    <source>
        <dbReference type="ARBA" id="ARBA00022801"/>
    </source>
</evidence>
<dbReference type="PROSITE" id="PS51935">
    <property type="entry name" value="NLPC_P60"/>
    <property type="match status" value="1"/>
</dbReference>
<accession>A0A174D559</accession>
<dbReference type="InterPro" id="IPR038765">
    <property type="entry name" value="Papain-like_cys_pep_sf"/>
</dbReference>
<dbReference type="GO" id="GO:0006508">
    <property type="term" value="P:proteolysis"/>
    <property type="evidence" value="ECO:0007669"/>
    <property type="project" value="UniProtKB-KW"/>
</dbReference>
<gene>
    <name evidence="7" type="ORF">ERS852470_01705</name>
</gene>
<dbReference type="GO" id="GO:0008234">
    <property type="term" value="F:cysteine-type peptidase activity"/>
    <property type="evidence" value="ECO:0007669"/>
    <property type="project" value="UniProtKB-KW"/>
</dbReference>
<dbReference type="PANTHER" id="PTHR47359:SF3">
    <property type="entry name" value="NLP_P60 DOMAIN-CONTAINING PROTEIN-RELATED"/>
    <property type="match status" value="1"/>
</dbReference>
<keyword evidence="5" id="KW-0175">Coiled coil</keyword>
<dbReference type="OrthoDB" id="4387735at2"/>
<keyword evidence="3 7" id="KW-0378">Hydrolase</keyword>
<dbReference type="InterPro" id="IPR010572">
    <property type="entry name" value="Tail_dom"/>
</dbReference>
<dbReference type="EMBL" id="CYZV01000017">
    <property type="protein sequence ID" value="CUO20583.1"/>
    <property type="molecule type" value="Genomic_DNA"/>
</dbReference>
<comment type="similarity">
    <text evidence="1">Belongs to the peptidase C40 family.</text>
</comment>
<evidence type="ECO:0000256" key="4">
    <source>
        <dbReference type="ARBA" id="ARBA00022807"/>
    </source>
</evidence>
<evidence type="ECO:0000313" key="8">
    <source>
        <dbReference type="Proteomes" id="UP000095558"/>
    </source>
</evidence>
<keyword evidence="2" id="KW-0645">Protease</keyword>
<dbReference type="Pfam" id="PF00877">
    <property type="entry name" value="NLPC_P60"/>
    <property type="match status" value="1"/>
</dbReference>
<dbReference type="RefSeq" id="WP_055276343.1">
    <property type="nucleotide sequence ID" value="NZ_CYZV01000017.1"/>
</dbReference>
<sequence>MIEIYLKTNTNYDKNGDITLDPTSCTYKDSENFITLEHFIDDEGRWKYINFENVIAAEENGKKKLYRIYNVVRGLYSVTAYARPIFYDLIDKVLLDVRPTNKIGQEALDIILADTGFTGHSNISNLSTAYYVRKNIVEALLGNEENSFLNRWGGEFYCENFDVYINDKIGSDNGVRVEFGYNLNEIEEDVNIEEVVTRIIPVGYDGIMLEGNAPWVDSPLINKYTQPKMRVIEFSDIKVKENSEDEEGFDTIEEARAELIKQCNLLFDNGIDKPVINYKIDMINLANTTAYKDFEMLVEVNKGDTVTCYIKHLDIDVKARVIDYERDLITGEYTYIELGNVVSNFFNEQADIQSKVNNILNSNGSVKAQTLEGTINAIQAQFKALKDVAQPQDVRAMLFEDRVEDSPTFGCMCIGTMGFEIASSFKPGTKEWDFRTFGTGKGFIADHIIAGILSAVLIRNLDGSFEIDLSKTGGALFKNNGKDAIRIENNSIMLYNWAKEGDYIGALTSLVRTDDSTKPMIGLVNDIDSALSIGYQHKGKDGEEFKSYIEFDKYGVLERQNPISILQNMGMMNYIMNFGKNNEHSLYNSVFNNLCISHTGNLLFVDKTTGKTYFEIGLDEFTFYDESGQKFFWKDKGRKNFSINGDLEINGEVTGVIRNFQGDVIYDSNNPGGNGGGAEQNSIIESARKLIGKPYVWGGNYPPLGSSAGTDCSGLCQWAYNDNGISISRTTYTQINEGIEVTVNDLQPGDLVFSNFSSPGVPEHVYLYSGKNSDGQLMCVEAPRTGLNIRERVFTWTSSMRARRILSTKALINENVELKNKILNIEERLSNLEEL</sequence>